<feature type="transmembrane region" description="Helical" evidence="1">
    <location>
        <begin position="320"/>
        <end position="343"/>
    </location>
</feature>
<organism evidence="2 3">
    <name type="scientific">Candidatus Hepatoplasma crinochetorum</name>
    <dbReference type="NCBI Taxonomy" id="295596"/>
    <lineage>
        <taxon>Bacteria</taxon>
        <taxon>Bacillati</taxon>
        <taxon>Mycoplasmatota</taxon>
        <taxon>Mollicutes</taxon>
        <taxon>Candidatus Hepatoplasmataceae</taxon>
        <taxon>Candidatus Hepatoplasma</taxon>
    </lineage>
</organism>
<feature type="transmembrane region" description="Helical" evidence="1">
    <location>
        <begin position="452"/>
        <end position="472"/>
    </location>
</feature>
<feature type="transmembrane region" description="Helical" evidence="1">
    <location>
        <begin position="191"/>
        <end position="214"/>
    </location>
</feature>
<dbReference type="AlphaFoldDB" id="A0A0G7ZNK6"/>
<sequence>MKIKMKKFFIDVEWTFFLVILFSLLIPFTYKFIRYFWLSKQSIDYFSNILGILSTITLVFETATIFLVVPVYAFVNKNIKNKQEQKEKFIISFVIVFVALIFINLLMAACAYPYVMYVLGADNQVNQLALTFMISSIGFSFLLFDHLFVAFLILKRDKIGAFFLTILGILILFLSDFFLISGIFIENPGYNIISISFLLGPLFYFFLIFIWIFLREFKEWKAAFKSFSFKKWKGDLKIYKKTSLFVGIETLIWNSLWFLGVSMPLYMSVDQPYIETAFVLSDAMFWTILTVPLTAFTYLQAERHSRVVDQQEHNFVLFNGFIFVFFIGISWLLLAPLVIFLIYPHYVNFDSTYVILNLRDFINMNDLNGGIRNLPTILQSNYYDVAYGYIRSFCLIMLPFFYMMLIIRVIYTYWVAVGNSFKALLGTIIGAGMVWIPSTIIFTTLIFTGVDFSPYFIVFAYGIGILMMAIVYSYQLYLENKRDVSYWNWYKKWLIIEENNAELENELLINKV</sequence>
<proteinExistence type="predicted"/>
<dbReference type="Proteomes" id="UP000242141">
    <property type="component" value="Unassembled WGS sequence"/>
</dbReference>
<feature type="transmembrane region" description="Helical" evidence="1">
    <location>
        <begin position="389"/>
        <end position="411"/>
    </location>
</feature>
<name>A0A0G7ZNK6_9MOLU</name>
<feature type="transmembrane region" description="Helical" evidence="1">
    <location>
        <begin position="161"/>
        <end position="185"/>
    </location>
</feature>
<dbReference type="EMBL" id="CWGI01000001">
    <property type="protein sequence ID" value="CRX37323.1"/>
    <property type="molecule type" value="Genomic_DNA"/>
</dbReference>
<reference evidence="3" key="1">
    <citation type="submission" date="2015-05" db="EMBL/GenBank/DDBJ databases">
        <authorList>
            <person name="Collingro A."/>
        </authorList>
    </citation>
    <scope>NUCLEOTIDE SEQUENCE [LARGE SCALE GENOMIC DNA]</scope>
    <source>
        <strain evidence="3">Ps</strain>
    </source>
</reference>
<keyword evidence="1" id="KW-0472">Membrane</keyword>
<evidence type="ECO:0000313" key="2">
    <source>
        <dbReference type="EMBL" id="CRX37323.1"/>
    </source>
</evidence>
<feature type="transmembrane region" description="Helical" evidence="1">
    <location>
        <begin position="12"/>
        <end position="33"/>
    </location>
</feature>
<keyword evidence="3" id="KW-1185">Reference proteome</keyword>
<feature type="transmembrane region" description="Helical" evidence="1">
    <location>
        <begin position="127"/>
        <end position="154"/>
    </location>
</feature>
<protein>
    <submittedName>
        <fullName evidence="2">Uncharacterized protein</fullName>
    </submittedName>
</protein>
<accession>A0A0G7ZNK6</accession>
<feature type="transmembrane region" description="Helical" evidence="1">
    <location>
        <begin position="89"/>
        <end position="115"/>
    </location>
</feature>
<feature type="transmembrane region" description="Helical" evidence="1">
    <location>
        <begin position="45"/>
        <end position="69"/>
    </location>
</feature>
<evidence type="ECO:0000256" key="1">
    <source>
        <dbReference type="SAM" id="Phobius"/>
    </source>
</evidence>
<gene>
    <name evidence="2" type="ORF">HEPPS_05540</name>
</gene>
<feature type="transmembrane region" description="Helical" evidence="1">
    <location>
        <begin position="423"/>
        <end position="446"/>
    </location>
</feature>
<feature type="transmembrane region" description="Helical" evidence="1">
    <location>
        <begin position="243"/>
        <end position="266"/>
    </location>
</feature>
<keyword evidence="1" id="KW-1133">Transmembrane helix</keyword>
<evidence type="ECO:0000313" key="3">
    <source>
        <dbReference type="Proteomes" id="UP000242141"/>
    </source>
</evidence>
<keyword evidence="1" id="KW-0812">Transmembrane</keyword>
<feature type="transmembrane region" description="Helical" evidence="1">
    <location>
        <begin position="278"/>
        <end position="299"/>
    </location>
</feature>